<dbReference type="GO" id="GO:0006355">
    <property type="term" value="P:regulation of DNA-templated transcription"/>
    <property type="evidence" value="ECO:0007669"/>
    <property type="project" value="InterPro"/>
</dbReference>
<keyword evidence="5" id="KW-0963">Cytoplasm</keyword>
<dbReference type="Gene3D" id="3.30.70.1170">
    <property type="entry name" value="Sun protein, domain 3"/>
    <property type="match status" value="1"/>
</dbReference>
<dbReference type="GO" id="GO:0005737">
    <property type="term" value="C:cytoplasm"/>
    <property type="evidence" value="ECO:0007669"/>
    <property type="project" value="UniProtKB-SubCell"/>
</dbReference>
<evidence type="ECO:0000256" key="10">
    <source>
        <dbReference type="ARBA" id="ARBA00022884"/>
    </source>
</evidence>
<evidence type="ECO:0000256" key="3">
    <source>
        <dbReference type="ARBA" id="ARBA00007494"/>
    </source>
</evidence>
<comment type="catalytic activity">
    <reaction evidence="13">
        <text>cytidine(967) in 16S rRNA + S-adenosyl-L-methionine = 5-methylcytidine(967) in 16S rRNA + S-adenosyl-L-homocysteine + H(+)</text>
        <dbReference type="Rhea" id="RHEA:42748"/>
        <dbReference type="Rhea" id="RHEA-COMP:10219"/>
        <dbReference type="Rhea" id="RHEA-COMP:10220"/>
        <dbReference type="ChEBI" id="CHEBI:15378"/>
        <dbReference type="ChEBI" id="CHEBI:57856"/>
        <dbReference type="ChEBI" id="CHEBI:59789"/>
        <dbReference type="ChEBI" id="CHEBI:74483"/>
        <dbReference type="ChEBI" id="CHEBI:82748"/>
        <dbReference type="EC" id="2.1.1.176"/>
    </reaction>
</comment>
<dbReference type="InterPro" id="IPR054728">
    <property type="entry name" value="RsmB-like_ferredoxin"/>
</dbReference>
<dbReference type="EC" id="2.1.1.176" evidence="4"/>
<dbReference type="FunFam" id="3.40.50.150:FF:000257">
    <property type="entry name" value="16S rRNA methyltransferase"/>
    <property type="match status" value="1"/>
</dbReference>
<dbReference type="InterPro" id="IPR001678">
    <property type="entry name" value="MeTrfase_RsmB-F_NOP2_dom"/>
</dbReference>
<evidence type="ECO:0000256" key="13">
    <source>
        <dbReference type="ARBA" id="ARBA00047283"/>
    </source>
</evidence>
<dbReference type="InterPro" id="IPR049560">
    <property type="entry name" value="MeTrfase_RsmB-F_NOP2_cat"/>
</dbReference>
<dbReference type="InterPro" id="IPR006027">
    <property type="entry name" value="NusB_RsmB_TIM44"/>
</dbReference>
<evidence type="ECO:0000256" key="5">
    <source>
        <dbReference type="ARBA" id="ARBA00022490"/>
    </source>
</evidence>
<feature type="binding site" evidence="14">
    <location>
        <position position="283"/>
    </location>
    <ligand>
        <name>S-adenosyl-L-methionine</name>
        <dbReference type="ChEBI" id="CHEBI:59789"/>
    </ligand>
</feature>
<keyword evidence="7 14" id="KW-0489">Methyltransferase</keyword>
<feature type="binding site" evidence="14">
    <location>
        <begin position="259"/>
        <end position="265"/>
    </location>
    <ligand>
        <name>S-adenosyl-L-methionine</name>
        <dbReference type="ChEBI" id="CHEBI:59789"/>
    </ligand>
</feature>
<dbReference type="InterPro" id="IPR048019">
    <property type="entry name" value="RsmB-like_N"/>
</dbReference>
<dbReference type="PROSITE" id="PS51686">
    <property type="entry name" value="SAM_MT_RSMB_NOP"/>
    <property type="match status" value="1"/>
</dbReference>
<dbReference type="Pfam" id="PF22458">
    <property type="entry name" value="RsmF-B_ferredox"/>
    <property type="match status" value="1"/>
</dbReference>
<dbReference type="FunFam" id="1.10.940.10:FF:000006">
    <property type="entry name" value="16S rRNA (Cytosine(967)-C(5))-methyltransferase RsmB"/>
    <property type="match status" value="1"/>
</dbReference>
<dbReference type="RefSeq" id="WP_248252542.1">
    <property type="nucleotide sequence ID" value="NZ_JAIWJX010000002.1"/>
</dbReference>
<dbReference type="CDD" id="cd02440">
    <property type="entry name" value="AdoMet_MTases"/>
    <property type="match status" value="1"/>
</dbReference>
<dbReference type="Gene3D" id="3.40.50.150">
    <property type="entry name" value="Vaccinia Virus protein VP39"/>
    <property type="match status" value="1"/>
</dbReference>
<protein>
    <recommendedName>
        <fullName evidence="4">16S rRNA (cytosine(967)-C(5))-methyltransferase</fullName>
        <ecNumber evidence="4">2.1.1.176</ecNumber>
    </recommendedName>
    <alternativeName>
        <fullName evidence="11">16S rRNA m5C967 methyltransferase</fullName>
    </alternativeName>
    <alternativeName>
        <fullName evidence="12">rRNA (cytosine-C(5)-)-methyltransferase RsmB</fullName>
    </alternativeName>
</protein>
<feature type="domain" description="SAM-dependent MTase RsmB/NOP-type" evidence="15">
    <location>
        <begin position="170"/>
        <end position="448"/>
    </location>
</feature>
<dbReference type="AlphaFoldDB" id="A0A9X2BDR4"/>
<comment type="function">
    <text evidence="1">Specifically methylates the cytosine at position 967 (m5C967) of 16S rRNA.</text>
</comment>
<dbReference type="InterPro" id="IPR029063">
    <property type="entry name" value="SAM-dependent_MTases_sf"/>
</dbReference>
<evidence type="ECO:0000313" key="16">
    <source>
        <dbReference type="EMBL" id="MCK6256960.1"/>
    </source>
</evidence>
<keyword evidence="6" id="KW-0698">rRNA processing</keyword>
<feature type="binding site" evidence="14">
    <location>
        <position position="310"/>
    </location>
    <ligand>
        <name>S-adenosyl-L-methionine</name>
        <dbReference type="ChEBI" id="CHEBI:59789"/>
    </ligand>
</feature>
<reference evidence="16" key="1">
    <citation type="submission" date="2021-09" db="EMBL/GenBank/DDBJ databases">
        <title>Genome analysis of Fictibacillus sp. KIGAM418 isolated from marine sediment.</title>
        <authorList>
            <person name="Seo M.-J."/>
            <person name="Cho E.-S."/>
            <person name="Hwang C.Y."/>
        </authorList>
    </citation>
    <scope>NUCLEOTIDE SEQUENCE</scope>
    <source>
        <strain evidence="16">KIGAM418</strain>
    </source>
</reference>
<dbReference type="SUPFAM" id="SSF48013">
    <property type="entry name" value="NusB-like"/>
    <property type="match status" value="1"/>
</dbReference>
<accession>A0A9X2BDR4</accession>
<evidence type="ECO:0000256" key="7">
    <source>
        <dbReference type="ARBA" id="ARBA00022603"/>
    </source>
</evidence>
<dbReference type="NCBIfam" id="TIGR00563">
    <property type="entry name" value="rsmB"/>
    <property type="match status" value="1"/>
</dbReference>
<dbReference type="GO" id="GO:0008649">
    <property type="term" value="F:rRNA methyltransferase activity"/>
    <property type="evidence" value="ECO:0007669"/>
    <property type="project" value="InterPro"/>
</dbReference>
<feature type="binding site" evidence="14">
    <location>
        <position position="329"/>
    </location>
    <ligand>
        <name>S-adenosyl-L-methionine</name>
        <dbReference type="ChEBI" id="CHEBI:59789"/>
    </ligand>
</feature>
<evidence type="ECO:0000256" key="1">
    <source>
        <dbReference type="ARBA" id="ARBA00002724"/>
    </source>
</evidence>
<name>A0A9X2BDR4_9BACL</name>
<dbReference type="Gene3D" id="1.10.940.10">
    <property type="entry name" value="NusB-like"/>
    <property type="match status" value="1"/>
</dbReference>
<comment type="subcellular location">
    <subcellularLocation>
        <location evidence="2">Cytoplasm</location>
    </subcellularLocation>
</comment>
<evidence type="ECO:0000256" key="11">
    <source>
        <dbReference type="ARBA" id="ARBA00030399"/>
    </source>
</evidence>
<dbReference type="SUPFAM" id="SSF53335">
    <property type="entry name" value="S-adenosyl-L-methionine-dependent methyltransferases"/>
    <property type="match status" value="1"/>
</dbReference>
<dbReference type="InterPro" id="IPR018314">
    <property type="entry name" value="RsmB/NOL1/NOP2-like_CS"/>
</dbReference>
<organism evidence="16 17">
    <name type="scientific">Fictibacillus marinisediminis</name>
    <dbReference type="NCBI Taxonomy" id="2878389"/>
    <lineage>
        <taxon>Bacteria</taxon>
        <taxon>Bacillati</taxon>
        <taxon>Bacillota</taxon>
        <taxon>Bacilli</taxon>
        <taxon>Bacillales</taxon>
        <taxon>Fictibacillaceae</taxon>
        <taxon>Fictibacillus</taxon>
    </lineage>
</organism>
<sequence length="457" mass="51161">MKQNVRNTAVEVLLKIEQNQAYSNLLLNQSIQKANLSQKDVGLLTELVYGTVQRKNTLDYLLGPFVSKGLKKLEKWVLVLLRMSLYQMVYLDKIPDHAIINEAVEIAKKRGHKGISGMVNGVLRRIQREGTADLSEVTHDEERLALQYSMPEWLVQRWITQYGLDNAEKMCAANMEPAPVTGRVNSMRSSREKVLQSLHDEGIEGSNGGLSPDAIKLKKGSLSHSSSFKEGYVTIQDESSMLVARALNPSSNEKILDACAAPGGKTTHIAELLNNTGEVTALDLHPHKVKLIQEQAERLGLTNIKTEALDSRKAGEKFSVSSFDRILVDAPCSGFGVIRKKPDIKWSKKEEDIHRIAEIQMQILDKVAELLKPGGTLLYSTCTVDKEENDEIADAFLKHHSDFEWDKSFNERLPEPLQPYLKPAEAQVQILPHYFNSDGFYLACFKKKTTTGGETQC</sequence>
<dbReference type="PANTHER" id="PTHR22807">
    <property type="entry name" value="NOP2 YEAST -RELATED NOL1/NOP2/FMU SUN DOMAIN-CONTAINING"/>
    <property type="match status" value="1"/>
</dbReference>
<dbReference type="InterPro" id="IPR035926">
    <property type="entry name" value="NusB-like_sf"/>
</dbReference>
<dbReference type="EMBL" id="JAIWJX010000002">
    <property type="protein sequence ID" value="MCK6256960.1"/>
    <property type="molecule type" value="Genomic_DNA"/>
</dbReference>
<feature type="active site" description="Nucleophile" evidence="14">
    <location>
        <position position="382"/>
    </location>
</feature>
<comment type="similarity">
    <text evidence="3 14">Belongs to the class I-like SAM-binding methyltransferase superfamily. RsmB/NOP family.</text>
</comment>
<evidence type="ECO:0000256" key="2">
    <source>
        <dbReference type="ARBA" id="ARBA00004496"/>
    </source>
</evidence>
<dbReference type="Pfam" id="PF01029">
    <property type="entry name" value="NusB"/>
    <property type="match status" value="1"/>
</dbReference>
<evidence type="ECO:0000256" key="6">
    <source>
        <dbReference type="ARBA" id="ARBA00022552"/>
    </source>
</evidence>
<keyword evidence="17" id="KW-1185">Reference proteome</keyword>
<evidence type="ECO:0000313" key="17">
    <source>
        <dbReference type="Proteomes" id="UP001139011"/>
    </source>
</evidence>
<keyword evidence="8 14" id="KW-0808">Transferase</keyword>
<evidence type="ECO:0000256" key="8">
    <source>
        <dbReference type="ARBA" id="ARBA00022679"/>
    </source>
</evidence>
<dbReference type="Pfam" id="PF01189">
    <property type="entry name" value="Methyltr_RsmB-F"/>
    <property type="match status" value="1"/>
</dbReference>
<evidence type="ECO:0000259" key="15">
    <source>
        <dbReference type="PROSITE" id="PS51686"/>
    </source>
</evidence>
<evidence type="ECO:0000256" key="14">
    <source>
        <dbReference type="PROSITE-ProRule" id="PRU01023"/>
    </source>
</evidence>
<proteinExistence type="inferred from homology"/>
<evidence type="ECO:0000256" key="4">
    <source>
        <dbReference type="ARBA" id="ARBA00012140"/>
    </source>
</evidence>
<dbReference type="Proteomes" id="UP001139011">
    <property type="component" value="Unassembled WGS sequence"/>
</dbReference>
<dbReference type="FunFam" id="3.30.70.1170:FF:000003">
    <property type="entry name" value="16S rRNA (Cytosine(967)-C(5))-methyltransferase RsmB"/>
    <property type="match status" value="1"/>
</dbReference>
<evidence type="ECO:0000256" key="12">
    <source>
        <dbReference type="ARBA" id="ARBA00031088"/>
    </source>
</evidence>
<dbReference type="InterPro" id="IPR023267">
    <property type="entry name" value="RCMT"/>
</dbReference>
<dbReference type="PROSITE" id="PS01153">
    <property type="entry name" value="NOL1_NOP2_SUN"/>
    <property type="match status" value="1"/>
</dbReference>
<dbReference type="CDD" id="cd00620">
    <property type="entry name" value="Methyltransferase_Sun"/>
    <property type="match status" value="1"/>
</dbReference>
<keyword evidence="9 14" id="KW-0949">S-adenosyl-L-methionine</keyword>
<evidence type="ECO:0000256" key="9">
    <source>
        <dbReference type="ARBA" id="ARBA00022691"/>
    </source>
</evidence>
<dbReference type="InterPro" id="IPR004573">
    <property type="entry name" value="rRNA_ssu_MeTfrase_B"/>
</dbReference>
<dbReference type="NCBIfam" id="NF011494">
    <property type="entry name" value="PRK14902.1"/>
    <property type="match status" value="1"/>
</dbReference>
<gene>
    <name evidence="16" type="primary">rsmB</name>
    <name evidence="16" type="ORF">LCY76_10170</name>
</gene>
<comment type="caution">
    <text evidence="16">The sequence shown here is derived from an EMBL/GenBank/DDBJ whole genome shotgun (WGS) entry which is preliminary data.</text>
</comment>
<dbReference type="PANTHER" id="PTHR22807:SF53">
    <property type="entry name" value="RIBOSOMAL RNA SMALL SUBUNIT METHYLTRANSFERASE B-RELATED"/>
    <property type="match status" value="1"/>
</dbReference>
<keyword evidence="10 14" id="KW-0694">RNA-binding</keyword>
<dbReference type="PRINTS" id="PR02008">
    <property type="entry name" value="RCMTFAMILY"/>
</dbReference>
<dbReference type="GO" id="GO:0003723">
    <property type="term" value="F:RNA binding"/>
    <property type="evidence" value="ECO:0007669"/>
    <property type="project" value="UniProtKB-UniRule"/>
</dbReference>